<dbReference type="Gene3D" id="1.10.600.10">
    <property type="entry name" value="Farnesyl Diphosphate Synthase"/>
    <property type="match status" value="1"/>
</dbReference>
<dbReference type="PANTHER" id="PTHR12001">
    <property type="entry name" value="GERANYLGERANYL PYROPHOSPHATE SYNTHASE"/>
    <property type="match status" value="1"/>
</dbReference>
<name>A0A5Q5BJB6_MYCSS</name>
<evidence type="ECO:0000256" key="2">
    <source>
        <dbReference type="ARBA" id="ARBA00005128"/>
    </source>
</evidence>
<gene>
    <name evidence="8" type="ordered locus">Mmcs_2312</name>
</gene>
<dbReference type="Pfam" id="PF00348">
    <property type="entry name" value="polyprenyl_synt"/>
    <property type="match status" value="1"/>
</dbReference>
<evidence type="ECO:0000256" key="7">
    <source>
        <dbReference type="RuleBase" id="RU004466"/>
    </source>
</evidence>
<dbReference type="InterPro" id="IPR008949">
    <property type="entry name" value="Isoprenoid_synthase_dom_sf"/>
</dbReference>
<evidence type="ECO:0000256" key="6">
    <source>
        <dbReference type="ARBA" id="ARBA00022842"/>
    </source>
</evidence>
<keyword evidence="6" id="KW-0460">Magnesium</keyword>
<dbReference type="GO" id="GO:0008299">
    <property type="term" value="P:isoprenoid biosynthetic process"/>
    <property type="evidence" value="ECO:0007669"/>
    <property type="project" value="InterPro"/>
</dbReference>
<evidence type="ECO:0000256" key="4">
    <source>
        <dbReference type="ARBA" id="ARBA00022679"/>
    </source>
</evidence>
<dbReference type="SFLD" id="SFLDS00005">
    <property type="entry name" value="Isoprenoid_Synthase_Type_I"/>
    <property type="match status" value="1"/>
</dbReference>
<keyword evidence="4 7" id="KW-0808">Transferase</keyword>
<sequence length="386" mass="42766">MTSTVPDTDRAVDPLEDYLALCKETCDREIERLYSSGRPGSGFEALLLDYPRRGGKALRPALSIAVCLGLGGQLDAILPTAATLELYHNAFLIHDDIEDESWWRRGKPTMHIDHGIPIAVNVGDAMLSLSLQPLLDNVERIGLGPALRILRAVAHMTRRTVEGQAIELEWVRSNAWRLDDADYLTMVELKTSWYSFITPLQAGAIAAGVDPDRLEPLESLGRHLGAAFQITDDLLNLRADPEEYGKEIGGDLWEGKRTLMLLHTLRTAQPQDRIRALQILARRRPAGLEAGLAGLLDRLTARGELSPTGRAEIAARFDTAEAKSLDDIQWLYELMHDVGSLGHAREVAARHAQQAAAVLAGLDWFPPSRHREALTHLVDYVHGRTR</sequence>
<dbReference type="AlphaFoldDB" id="A0A5Q5BJB6"/>
<comment type="pathway">
    <text evidence="2">Isoprenoid biosynthesis.</text>
</comment>
<comment type="similarity">
    <text evidence="3 7">Belongs to the FPP/GGPP synthase family.</text>
</comment>
<dbReference type="PANTHER" id="PTHR12001:SF85">
    <property type="entry name" value="SHORT CHAIN ISOPRENYL DIPHOSPHATE SYNTHASE"/>
    <property type="match status" value="1"/>
</dbReference>
<dbReference type="GO" id="GO:0046872">
    <property type="term" value="F:metal ion binding"/>
    <property type="evidence" value="ECO:0007669"/>
    <property type="project" value="UniProtKB-KW"/>
</dbReference>
<evidence type="ECO:0000256" key="3">
    <source>
        <dbReference type="ARBA" id="ARBA00006706"/>
    </source>
</evidence>
<protein>
    <submittedName>
        <fullName evidence="8">Polyprenyl synthetase</fullName>
    </submittedName>
</protein>
<dbReference type="SFLD" id="SFLDG01017">
    <property type="entry name" value="Polyprenyl_Transferase_Like"/>
    <property type="match status" value="1"/>
</dbReference>
<dbReference type="SUPFAM" id="SSF48576">
    <property type="entry name" value="Terpenoid synthases"/>
    <property type="match status" value="1"/>
</dbReference>
<evidence type="ECO:0000313" key="8">
    <source>
        <dbReference type="EMBL" id="ABG08420.1"/>
    </source>
</evidence>
<accession>A0A5Q5BJB6</accession>
<dbReference type="EMBL" id="CP000384">
    <property type="protein sequence ID" value="ABG08420.1"/>
    <property type="molecule type" value="Genomic_DNA"/>
</dbReference>
<dbReference type="InterPro" id="IPR000092">
    <property type="entry name" value="Polyprenyl_synt"/>
</dbReference>
<dbReference type="InterPro" id="IPR033749">
    <property type="entry name" value="Polyprenyl_synt_CS"/>
</dbReference>
<dbReference type="PROSITE" id="PS00444">
    <property type="entry name" value="POLYPRENYL_SYNTHASE_2"/>
    <property type="match status" value="1"/>
</dbReference>
<evidence type="ECO:0000256" key="5">
    <source>
        <dbReference type="ARBA" id="ARBA00022723"/>
    </source>
</evidence>
<dbReference type="CDD" id="cd00685">
    <property type="entry name" value="Trans_IPPS_HT"/>
    <property type="match status" value="1"/>
</dbReference>
<dbReference type="GO" id="GO:0004659">
    <property type="term" value="F:prenyltransferase activity"/>
    <property type="evidence" value="ECO:0007669"/>
    <property type="project" value="InterPro"/>
</dbReference>
<evidence type="ECO:0000256" key="1">
    <source>
        <dbReference type="ARBA" id="ARBA00001946"/>
    </source>
</evidence>
<dbReference type="PROSITE" id="PS00723">
    <property type="entry name" value="POLYPRENYL_SYNTHASE_1"/>
    <property type="match status" value="1"/>
</dbReference>
<comment type="cofactor">
    <cofactor evidence="1">
        <name>Mg(2+)</name>
        <dbReference type="ChEBI" id="CHEBI:18420"/>
    </cofactor>
</comment>
<dbReference type="KEGG" id="mmc:Mmcs_2312"/>
<proteinExistence type="inferred from homology"/>
<keyword evidence="5" id="KW-0479">Metal-binding</keyword>
<reference evidence="8" key="1">
    <citation type="submission" date="2006-06" db="EMBL/GenBank/DDBJ databases">
        <title>Complete sequence of chromosome of Mycobacterium sp. MCS.</title>
        <authorList>
            <consortium name="US DOE Joint Genome Institute"/>
            <person name="Copeland A."/>
            <person name="Lucas S."/>
            <person name="Lapidus A."/>
            <person name="Barry K."/>
            <person name="Detter J.C."/>
            <person name="Glavina del Rio T."/>
            <person name="Hammon N."/>
            <person name="Israni S."/>
            <person name="Dalin E."/>
            <person name="Tice H."/>
            <person name="Pitluck S."/>
            <person name="Martinez M."/>
            <person name="Schmutz J."/>
            <person name="Larimer F."/>
            <person name="Land M."/>
            <person name="Hauser L."/>
            <person name="Kyrpides N."/>
            <person name="Kim E."/>
            <person name="Miller C.D."/>
            <person name="Hughes J.E."/>
            <person name="Anderson A.J."/>
            <person name="Sims R.C."/>
            <person name="Richardson P."/>
        </authorList>
    </citation>
    <scope>NUCLEOTIDE SEQUENCE [LARGE SCALE GENOMIC DNA]</scope>
    <source>
        <strain evidence="8">MCS</strain>
    </source>
</reference>
<organism evidence="8">
    <name type="scientific">Mycobacterium sp. (strain MCS)</name>
    <dbReference type="NCBI Taxonomy" id="164756"/>
    <lineage>
        <taxon>Bacteria</taxon>
        <taxon>Bacillati</taxon>
        <taxon>Actinomycetota</taxon>
        <taxon>Actinomycetes</taxon>
        <taxon>Mycobacteriales</taxon>
        <taxon>Mycobacteriaceae</taxon>
        <taxon>Mycobacterium</taxon>
    </lineage>
</organism>